<feature type="region of interest" description="Disordered" evidence="1">
    <location>
        <begin position="1248"/>
        <end position="1273"/>
    </location>
</feature>
<gene>
    <name evidence="2" type="ORF">EJ08DRAFT_650378</name>
</gene>
<reference evidence="2" key="1">
    <citation type="journal article" date="2020" name="Stud. Mycol.">
        <title>101 Dothideomycetes genomes: a test case for predicting lifestyles and emergence of pathogens.</title>
        <authorList>
            <person name="Haridas S."/>
            <person name="Albert R."/>
            <person name="Binder M."/>
            <person name="Bloem J."/>
            <person name="Labutti K."/>
            <person name="Salamov A."/>
            <person name="Andreopoulos B."/>
            <person name="Baker S."/>
            <person name="Barry K."/>
            <person name="Bills G."/>
            <person name="Bluhm B."/>
            <person name="Cannon C."/>
            <person name="Castanera R."/>
            <person name="Culley D."/>
            <person name="Daum C."/>
            <person name="Ezra D."/>
            <person name="Gonzalez J."/>
            <person name="Henrissat B."/>
            <person name="Kuo A."/>
            <person name="Liang C."/>
            <person name="Lipzen A."/>
            <person name="Lutzoni F."/>
            <person name="Magnuson J."/>
            <person name="Mondo S."/>
            <person name="Nolan M."/>
            <person name="Ohm R."/>
            <person name="Pangilinan J."/>
            <person name="Park H.-J."/>
            <person name="Ramirez L."/>
            <person name="Alfaro M."/>
            <person name="Sun H."/>
            <person name="Tritt A."/>
            <person name="Yoshinaga Y."/>
            <person name="Zwiers L.-H."/>
            <person name="Turgeon B."/>
            <person name="Goodwin S."/>
            <person name="Spatafora J."/>
            <person name="Crous P."/>
            <person name="Grigoriev I."/>
        </authorList>
    </citation>
    <scope>NUCLEOTIDE SEQUENCE</scope>
    <source>
        <strain evidence="2">CBS 130266</strain>
    </source>
</reference>
<feature type="non-terminal residue" evidence="2">
    <location>
        <position position="1"/>
    </location>
</feature>
<accession>A0A9P4NQL8</accession>
<protein>
    <submittedName>
        <fullName evidence="2">Uncharacterized protein</fullName>
    </submittedName>
</protein>
<feature type="region of interest" description="Disordered" evidence="1">
    <location>
        <begin position="344"/>
        <end position="422"/>
    </location>
</feature>
<feature type="compositionally biased region" description="Low complexity" evidence="1">
    <location>
        <begin position="899"/>
        <end position="912"/>
    </location>
</feature>
<feature type="region of interest" description="Disordered" evidence="1">
    <location>
        <begin position="211"/>
        <end position="250"/>
    </location>
</feature>
<feature type="compositionally biased region" description="Polar residues" evidence="1">
    <location>
        <begin position="579"/>
        <end position="590"/>
    </location>
</feature>
<comment type="caution">
    <text evidence="2">The sequence shown here is derived from an EMBL/GenBank/DDBJ whole genome shotgun (WGS) entry which is preliminary data.</text>
</comment>
<feature type="compositionally biased region" description="Polar residues" evidence="1">
    <location>
        <begin position="560"/>
        <end position="570"/>
    </location>
</feature>
<name>A0A9P4NQL8_9PEZI</name>
<feature type="compositionally biased region" description="Basic and acidic residues" evidence="1">
    <location>
        <begin position="1105"/>
        <end position="1116"/>
    </location>
</feature>
<dbReference type="OrthoDB" id="3922633at2759"/>
<feature type="compositionally biased region" description="Polar residues" evidence="1">
    <location>
        <begin position="370"/>
        <end position="410"/>
    </location>
</feature>
<dbReference type="AlphaFoldDB" id="A0A9P4NQL8"/>
<feature type="compositionally biased region" description="Low complexity" evidence="1">
    <location>
        <begin position="536"/>
        <end position="547"/>
    </location>
</feature>
<dbReference type="EMBL" id="MU007046">
    <property type="protein sequence ID" value="KAF2429539.1"/>
    <property type="molecule type" value="Genomic_DNA"/>
</dbReference>
<evidence type="ECO:0000313" key="2">
    <source>
        <dbReference type="EMBL" id="KAF2429539.1"/>
    </source>
</evidence>
<keyword evidence="3" id="KW-1185">Reference proteome</keyword>
<feature type="region of interest" description="Disordered" evidence="1">
    <location>
        <begin position="1102"/>
        <end position="1126"/>
    </location>
</feature>
<dbReference type="Proteomes" id="UP000800235">
    <property type="component" value="Unassembled WGS sequence"/>
</dbReference>
<evidence type="ECO:0000256" key="1">
    <source>
        <dbReference type="SAM" id="MobiDB-lite"/>
    </source>
</evidence>
<proteinExistence type="predicted"/>
<feature type="compositionally biased region" description="Polar residues" evidence="1">
    <location>
        <begin position="13"/>
        <end position="37"/>
    </location>
</feature>
<feature type="region of interest" description="Disordered" evidence="1">
    <location>
        <begin position="899"/>
        <end position="926"/>
    </location>
</feature>
<feature type="region of interest" description="Disordered" evidence="1">
    <location>
        <begin position="535"/>
        <end position="606"/>
    </location>
</feature>
<sequence>MTPGGLPALHYSHTYTGSREGTPSLTTGRSYPTSSLGNYAALRYPSDQPSSDQSSSAPPTPRDARSIILNEPTIHAISSLPGRTPTPAVGSDTNYFDYSEQYDPVGKHVMQLYHETTSEPIPLGFVQRIKTILEEHAIAEQTALLQVPVSKLVELPAEGEIHELPATPVSAPALKRITRELILANLDVTLDSQASVTPTVNQVLSSIAETPTINANDTKTSHRLSVRPPPDHQSQSSIASDARTNDSTSTMDTASLDFALPLHYQMRSTMSLEAYMRSDATEEIAVQSPEGPTEPVTIATAELEVAAPTPTHPSQLSWTPRFEPPLDLSRPQSAFMASSVYSSSHKEVTGRFSTPPATRKDWPMKEESSMSRNLQSSQTRPASTSTTMSQGTTRPMSHPQRLSSSTSLAQRVQEAHHARRVSDSLRVYGSSAPQHAHRLSNELPVPAITEPHHTKHESFSYQIHEPTSIAHTQSSSDATAAYLSSNQARIHAARQSFAFSSARCAPSGNAPAELPASVPKYNASPVSAMSETQRRASIAAYSSPSSPLEVEDRDVPRPDSMTTTQYSNAWSYRKPVPKRSSSPISSNARNNWKEYDSTKEQDLDSSTTDLRFSAFRTLNLPLDDVKEEPNLERSSVDLRSSTFRFPLPQRKSSLAHFESVRLSRETRRNDSQHSSQPSYAEREFPLQYKSRPASGYPPSSRDSVFPPASGASLADIRSIPSLNFSRVNLFEKLNDALDHRRTSYCDEFPKFDPSATGRPVSTGLMREKYKSFFQTLDGMTCDNIQVEPDIPKADLSRALASPRVSARLRPMSAEEYIAELDRITIPSVKGLTERLSELLPSLKRYYGEGGDVIYEDDETVRTAIEEIRRLGHAALADFADDEEHTALIRNGVIGALLESPPGSSDGSSNNLLVPRPRSASLPDPSTKLPPFSIAELEAPSAAVLRSRSMSDGNHLPYVINSHNTAPNLSRISDRSLHASLRSSPATSRPWNVDANYPWATTVPSIDISLPAPTLRRDAVTQRPSKLRLRLSRDASTNSDPATDFGSVLTALAEVTESTGGVTSDTFSNNHRRKLSKRSLLGSIGRKIGLGNSIDQGGFATGPDILRGEDRTVDPGDRYPTTGLSPPAALNIDEVRSFFSDDSSAHGEAANRGVSFRKRLTNFRTRLPPISRAHSALEHRTVTQESSNLRRSNSLFVPNVENQNTRDTSPAIYPGGVVGMPKSEFRAKKLVEKMKSLWYRSGELLRSLSGKKKQGNKVQQAWDETGEDPPWNNV</sequence>
<feature type="compositionally biased region" description="Basic and acidic residues" evidence="1">
    <location>
        <begin position="358"/>
        <end position="369"/>
    </location>
</feature>
<organism evidence="2 3">
    <name type="scientific">Tothia fuscella</name>
    <dbReference type="NCBI Taxonomy" id="1048955"/>
    <lineage>
        <taxon>Eukaryota</taxon>
        <taxon>Fungi</taxon>
        <taxon>Dikarya</taxon>
        <taxon>Ascomycota</taxon>
        <taxon>Pezizomycotina</taxon>
        <taxon>Dothideomycetes</taxon>
        <taxon>Pleosporomycetidae</taxon>
        <taxon>Venturiales</taxon>
        <taxon>Cylindrosympodiaceae</taxon>
        <taxon>Tothia</taxon>
    </lineage>
</organism>
<feature type="region of interest" description="Disordered" evidence="1">
    <location>
        <begin position="661"/>
        <end position="707"/>
    </location>
</feature>
<feature type="compositionally biased region" description="Basic and acidic residues" evidence="1">
    <location>
        <begin position="591"/>
        <end position="602"/>
    </location>
</feature>
<feature type="region of interest" description="Disordered" evidence="1">
    <location>
        <begin position="1"/>
        <end position="64"/>
    </location>
</feature>
<feature type="compositionally biased region" description="Low complexity" evidence="1">
    <location>
        <begin position="45"/>
        <end position="56"/>
    </location>
</feature>
<evidence type="ECO:0000313" key="3">
    <source>
        <dbReference type="Proteomes" id="UP000800235"/>
    </source>
</evidence>
<feature type="compositionally biased region" description="Basic and acidic residues" evidence="1">
    <location>
        <begin position="413"/>
        <end position="422"/>
    </location>
</feature>
<feature type="compositionally biased region" description="Basic and acidic residues" evidence="1">
    <location>
        <begin position="661"/>
        <end position="671"/>
    </location>
</feature>